<protein>
    <submittedName>
        <fullName evidence="1">P-loop containing nucleoside triphosphate hydrolase protein</fullName>
    </submittedName>
</protein>
<dbReference type="EMBL" id="JAHMHR010000015">
    <property type="protein sequence ID" value="KAK1687430.1"/>
    <property type="molecule type" value="Genomic_DNA"/>
</dbReference>
<dbReference type="AlphaFoldDB" id="A0AAJ0EVB6"/>
<accession>A0AAJ0EVB6</accession>
<organism evidence="1 2">
    <name type="scientific">Colletotrichum godetiae</name>
    <dbReference type="NCBI Taxonomy" id="1209918"/>
    <lineage>
        <taxon>Eukaryota</taxon>
        <taxon>Fungi</taxon>
        <taxon>Dikarya</taxon>
        <taxon>Ascomycota</taxon>
        <taxon>Pezizomycotina</taxon>
        <taxon>Sordariomycetes</taxon>
        <taxon>Hypocreomycetidae</taxon>
        <taxon>Glomerellales</taxon>
        <taxon>Glomerellaceae</taxon>
        <taxon>Colletotrichum</taxon>
        <taxon>Colletotrichum acutatum species complex</taxon>
    </lineage>
</organism>
<dbReference type="RefSeq" id="XP_060431125.1">
    <property type="nucleotide sequence ID" value="XM_060581321.1"/>
</dbReference>
<keyword evidence="2" id="KW-1185">Reference proteome</keyword>
<dbReference type="Proteomes" id="UP001224890">
    <property type="component" value="Unassembled WGS sequence"/>
</dbReference>
<gene>
    <name evidence="1" type="ORF">BDP55DRAFT_92743</name>
</gene>
<dbReference type="Pfam" id="PF13671">
    <property type="entry name" value="AAA_33"/>
    <property type="match status" value="1"/>
</dbReference>
<keyword evidence="1" id="KW-0378">Hydrolase</keyword>
<dbReference type="InterPro" id="IPR027417">
    <property type="entry name" value="P-loop_NTPase"/>
</dbReference>
<dbReference type="GO" id="GO:0016787">
    <property type="term" value="F:hydrolase activity"/>
    <property type="evidence" value="ECO:0007669"/>
    <property type="project" value="UniProtKB-KW"/>
</dbReference>
<dbReference type="PANTHER" id="PTHR37807:SF3">
    <property type="entry name" value="OS07G0160300 PROTEIN"/>
    <property type="match status" value="1"/>
</dbReference>
<dbReference type="SUPFAM" id="SSF52540">
    <property type="entry name" value="P-loop containing nucleoside triphosphate hydrolases"/>
    <property type="match status" value="1"/>
</dbReference>
<dbReference type="InterPro" id="IPR006311">
    <property type="entry name" value="TAT_signal"/>
</dbReference>
<dbReference type="PROSITE" id="PS51318">
    <property type="entry name" value="TAT"/>
    <property type="match status" value="1"/>
</dbReference>
<evidence type="ECO:0000313" key="2">
    <source>
        <dbReference type="Proteomes" id="UP001224890"/>
    </source>
</evidence>
<evidence type="ECO:0000313" key="1">
    <source>
        <dbReference type="EMBL" id="KAK1687430.1"/>
    </source>
</evidence>
<proteinExistence type="predicted"/>
<comment type="caution">
    <text evidence="1">The sequence shown here is derived from an EMBL/GenBank/DDBJ whole genome shotgun (WGS) entry which is preliminary data.</text>
</comment>
<dbReference type="PANTHER" id="PTHR37807">
    <property type="entry name" value="OS07G0160300 PROTEIN"/>
    <property type="match status" value="1"/>
</dbReference>
<reference evidence="1" key="1">
    <citation type="submission" date="2021-06" db="EMBL/GenBank/DDBJ databases">
        <title>Comparative genomics, transcriptomics and evolutionary studies reveal genomic signatures of adaptation to plant cell wall in hemibiotrophic fungi.</title>
        <authorList>
            <consortium name="DOE Joint Genome Institute"/>
            <person name="Baroncelli R."/>
            <person name="Diaz J.F."/>
            <person name="Benocci T."/>
            <person name="Peng M."/>
            <person name="Battaglia E."/>
            <person name="Haridas S."/>
            <person name="Andreopoulos W."/>
            <person name="Labutti K."/>
            <person name="Pangilinan J."/>
            <person name="Floch G.L."/>
            <person name="Makela M.R."/>
            <person name="Henrissat B."/>
            <person name="Grigoriev I.V."/>
            <person name="Crouch J.A."/>
            <person name="De Vries R.P."/>
            <person name="Sukno S.A."/>
            <person name="Thon M.R."/>
        </authorList>
    </citation>
    <scope>NUCLEOTIDE SEQUENCE</scope>
    <source>
        <strain evidence="1">CBS 193.32</strain>
    </source>
</reference>
<sequence length="194" mass="21770">MSLNPSISSRRLFLQMSGAPGAGKSTTATVLAKPLNATILDLDVIKSSLLDSRLPFEQSAKLAYSMLWALAGNILKQGHNLIVDCTCNFEEIITRGTALAKGAGFEYWYIECRPEVDIEVLDERLRARVAMRSQRTGVRNPPVDGDVSQGREEQETLFRRWVENPYRPKDDVIVVDTSKHSDECRKQVLKAMEE</sequence>
<name>A0AAJ0EVB6_9PEZI</name>
<dbReference type="Gene3D" id="3.40.50.300">
    <property type="entry name" value="P-loop containing nucleotide triphosphate hydrolases"/>
    <property type="match status" value="1"/>
</dbReference>
<dbReference type="GeneID" id="85465847"/>